<dbReference type="SUPFAM" id="SSF51445">
    <property type="entry name" value="(Trans)glycosidases"/>
    <property type="match status" value="1"/>
</dbReference>
<keyword evidence="2" id="KW-0378">Hydrolase</keyword>
<evidence type="ECO:0000259" key="7">
    <source>
        <dbReference type="Pfam" id="PF21467"/>
    </source>
</evidence>
<dbReference type="GO" id="GO:0004553">
    <property type="term" value="F:hydrolase activity, hydrolyzing O-glycosyl compounds"/>
    <property type="evidence" value="ECO:0007669"/>
    <property type="project" value="InterPro"/>
</dbReference>
<accession>A0A7S4UYG2</accession>
<evidence type="ECO:0000313" key="8">
    <source>
        <dbReference type="EMBL" id="CAE4566121.1"/>
    </source>
</evidence>
<dbReference type="Pfam" id="PF01301">
    <property type="entry name" value="Glyco_hydro_35"/>
    <property type="match status" value="1"/>
</dbReference>
<sequence length="753" mass="83528">MRILGVILLPLAGAFPRALRSSGRDFVSDSGRVVRLHAGEMHYFRVPEIHWEDRLQRLRAMGLNAVSTYVPWNWHEAAEGSFDFSSDRKDVVRFLRLARQQDLLVIFRPGPYICAEWDFGGLPAWLLGRAMQEGFNLRTGDQKYLAFVDRFWDELLPRVKPELLENGGSVAAIQLENEYGHWGDANQPSDRAYFEHLRKLVRRHLGPSVLLITTDDDEAVAQGRGGLPDVLAAVNIGPWQEDVRKHLEKVFGNARLHNGDAPELVMELWSGWFQMWQHDDSAKKQFQTPGGQLLDYVKALLDRNASFTLYMAHGGTNFGFWPSAGFTMPEFGSSIRWHSAFVSTSYDYAAPIAEDGARLGRHGLGSDGVDKYGGLRNLLARHRGMEDPPLPEEPSPPALTAYPGAGHAGEVPMRRKASLRDPAALEVLRSGGAPALVPQPRAMELHGQQGGMVLYRYHPADPAALGHAIERWHAEGSGREPRFWPRVVVALLAAVAGATFLWRCPRCCRCCSVCAVFMASIAFNVHDRWSQPDQAPLVLRARDRVTVWQGDTLVQRPHLNLEHVCCPWQILDLAVSLAHQGSGSLDVLVENLGRRAFMPRHFMGEAFGLRDIWYDWKGLVGARIGSAPLPGQWETFALPLADLHGLNGSAPAQSLGAAAGSGPTFFEGEFFAPEEESGLADSYLRFEAGPWQTGVAYINGFNLGRYWRGAAAPLGLYVPKSLFRRGRNALVLLEMEPVPSDEGASVRFEATRG</sequence>
<dbReference type="InterPro" id="IPR017853">
    <property type="entry name" value="GH"/>
</dbReference>
<name>A0A7S4UYG2_9DINO</name>
<reference evidence="8" key="1">
    <citation type="submission" date="2021-01" db="EMBL/GenBank/DDBJ databases">
        <authorList>
            <person name="Corre E."/>
            <person name="Pelletier E."/>
            <person name="Niang G."/>
            <person name="Scheremetjew M."/>
            <person name="Finn R."/>
            <person name="Kale V."/>
            <person name="Holt S."/>
            <person name="Cochrane G."/>
            <person name="Meng A."/>
            <person name="Brown T."/>
            <person name="Cohen L."/>
        </authorList>
    </citation>
    <scope>NUCLEOTIDE SEQUENCE</scope>
    <source>
        <strain evidence="8">CCMP3105</strain>
    </source>
</reference>
<dbReference type="SUPFAM" id="SSF49785">
    <property type="entry name" value="Galactose-binding domain-like"/>
    <property type="match status" value="1"/>
</dbReference>
<keyword evidence="5" id="KW-0732">Signal</keyword>
<comment type="similarity">
    <text evidence="1 4">Belongs to the glycosyl hydrolase 35 family.</text>
</comment>
<dbReference type="PRINTS" id="PR00742">
    <property type="entry name" value="GLHYDRLASE35"/>
</dbReference>
<evidence type="ECO:0000256" key="4">
    <source>
        <dbReference type="RuleBase" id="RU003679"/>
    </source>
</evidence>
<dbReference type="AlphaFoldDB" id="A0A7S4UYG2"/>
<organism evidence="8">
    <name type="scientific">Alexandrium monilatum</name>
    <dbReference type="NCBI Taxonomy" id="311494"/>
    <lineage>
        <taxon>Eukaryota</taxon>
        <taxon>Sar</taxon>
        <taxon>Alveolata</taxon>
        <taxon>Dinophyceae</taxon>
        <taxon>Gonyaulacales</taxon>
        <taxon>Pyrocystaceae</taxon>
        <taxon>Alexandrium</taxon>
    </lineage>
</organism>
<evidence type="ECO:0000256" key="5">
    <source>
        <dbReference type="SAM" id="SignalP"/>
    </source>
</evidence>
<evidence type="ECO:0000259" key="6">
    <source>
        <dbReference type="Pfam" id="PF01301"/>
    </source>
</evidence>
<dbReference type="InterPro" id="IPR001944">
    <property type="entry name" value="Glycoside_Hdrlase_35"/>
</dbReference>
<dbReference type="InterPro" id="IPR031330">
    <property type="entry name" value="Gly_Hdrlase_35_cat"/>
</dbReference>
<protein>
    <recommendedName>
        <fullName evidence="9">Beta-galactosidase</fullName>
    </recommendedName>
</protein>
<dbReference type="EMBL" id="HBNR01008726">
    <property type="protein sequence ID" value="CAE4566121.1"/>
    <property type="molecule type" value="Transcribed_RNA"/>
</dbReference>
<proteinExistence type="inferred from homology"/>
<keyword evidence="3" id="KW-0326">Glycosidase</keyword>
<feature type="chain" id="PRO_5031555346" description="Beta-galactosidase" evidence="5">
    <location>
        <begin position="17"/>
        <end position="753"/>
    </location>
</feature>
<evidence type="ECO:0000256" key="2">
    <source>
        <dbReference type="ARBA" id="ARBA00022801"/>
    </source>
</evidence>
<evidence type="ECO:0000256" key="3">
    <source>
        <dbReference type="ARBA" id="ARBA00023295"/>
    </source>
</evidence>
<dbReference type="PANTHER" id="PTHR23421">
    <property type="entry name" value="BETA-GALACTOSIDASE RELATED"/>
    <property type="match status" value="1"/>
</dbReference>
<feature type="domain" description="Beta-galactosidase galactose-binding" evidence="7">
    <location>
        <begin position="663"/>
        <end position="728"/>
    </location>
</feature>
<evidence type="ECO:0008006" key="9">
    <source>
        <dbReference type="Google" id="ProtNLM"/>
    </source>
</evidence>
<evidence type="ECO:0000256" key="1">
    <source>
        <dbReference type="ARBA" id="ARBA00009809"/>
    </source>
</evidence>
<feature type="signal peptide" evidence="5">
    <location>
        <begin position="1"/>
        <end position="16"/>
    </location>
</feature>
<dbReference type="Gene3D" id="3.20.20.80">
    <property type="entry name" value="Glycosidases"/>
    <property type="match status" value="1"/>
</dbReference>
<dbReference type="InterPro" id="IPR008979">
    <property type="entry name" value="Galactose-bd-like_sf"/>
</dbReference>
<gene>
    <name evidence="8" type="ORF">AMON00008_LOCUS5740</name>
</gene>
<dbReference type="InterPro" id="IPR048913">
    <property type="entry name" value="BetaGal_gal-bd"/>
</dbReference>
<dbReference type="Pfam" id="PF21467">
    <property type="entry name" value="BetaGal_gal-bd"/>
    <property type="match status" value="1"/>
</dbReference>
<dbReference type="Gene3D" id="2.60.120.260">
    <property type="entry name" value="Galactose-binding domain-like"/>
    <property type="match status" value="2"/>
</dbReference>
<feature type="domain" description="Glycoside hydrolase 35 catalytic" evidence="6">
    <location>
        <begin position="31"/>
        <end position="357"/>
    </location>
</feature>
<dbReference type="GO" id="GO:0005975">
    <property type="term" value="P:carbohydrate metabolic process"/>
    <property type="evidence" value="ECO:0007669"/>
    <property type="project" value="InterPro"/>
</dbReference>